<keyword evidence="4" id="KW-1185">Reference proteome</keyword>
<protein>
    <submittedName>
        <fullName evidence="3">Uncharacterized protein</fullName>
    </submittedName>
</protein>
<dbReference type="EMBL" id="FZOF01000010">
    <property type="protein sequence ID" value="SNS89960.1"/>
    <property type="molecule type" value="Genomic_DNA"/>
</dbReference>
<proteinExistence type="predicted"/>
<evidence type="ECO:0000313" key="4">
    <source>
        <dbReference type="Proteomes" id="UP000198280"/>
    </source>
</evidence>
<dbReference type="Proteomes" id="UP000198280">
    <property type="component" value="Unassembled WGS sequence"/>
</dbReference>
<evidence type="ECO:0000256" key="2">
    <source>
        <dbReference type="SAM" id="Phobius"/>
    </source>
</evidence>
<gene>
    <name evidence="3" type="ORF">SAMN05216252_11045</name>
</gene>
<dbReference type="RefSeq" id="WP_089225500.1">
    <property type="nucleotide sequence ID" value="NZ_FZOF01000010.1"/>
</dbReference>
<sequence length="75" mass="8369">MSLRKAPLRLHLPSDAPSGGPSREVYLPPVEARDRGLGELLFTAETVAICVVAALLLLFLVADRRSPRRRARHRR</sequence>
<feature type="transmembrane region" description="Helical" evidence="2">
    <location>
        <begin position="40"/>
        <end position="62"/>
    </location>
</feature>
<feature type="region of interest" description="Disordered" evidence="1">
    <location>
        <begin position="1"/>
        <end position="24"/>
    </location>
</feature>
<dbReference type="AlphaFoldDB" id="A0A239I8N3"/>
<keyword evidence="2" id="KW-0472">Membrane</keyword>
<reference evidence="3 4" key="1">
    <citation type="submission" date="2017-06" db="EMBL/GenBank/DDBJ databases">
        <authorList>
            <person name="Kim H.J."/>
            <person name="Triplett B.A."/>
        </authorList>
    </citation>
    <scope>NUCLEOTIDE SEQUENCE [LARGE SCALE GENOMIC DNA]</scope>
    <source>
        <strain evidence="3 4">CGMCC 4.1858</strain>
    </source>
</reference>
<name>A0A239I8N3_9ACTN</name>
<organism evidence="3 4">
    <name type="scientific">Actinacidiphila glaucinigra</name>
    <dbReference type="NCBI Taxonomy" id="235986"/>
    <lineage>
        <taxon>Bacteria</taxon>
        <taxon>Bacillati</taxon>
        <taxon>Actinomycetota</taxon>
        <taxon>Actinomycetes</taxon>
        <taxon>Kitasatosporales</taxon>
        <taxon>Streptomycetaceae</taxon>
        <taxon>Actinacidiphila</taxon>
    </lineage>
</organism>
<keyword evidence="2" id="KW-1133">Transmembrane helix</keyword>
<keyword evidence="2" id="KW-0812">Transmembrane</keyword>
<evidence type="ECO:0000313" key="3">
    <source>
        <dbReference type="EMBL" id="SNS89960.1"/>
    </source>
</evidence>
<evidence type="ECO:0000256" key="1">
    <source>
        <dbReference type="SAM" id="MobiDB-lite"/>
    </source>
</evidence>
<accession>A0A239I8N3</accession>